<dbReference type="AlphaFoldDB" id="A0AAU8LQX6"/>
<evidence type="ECO:0000313" key="1">
    <source>
        <dbReference type="EMBL" id="XCN71422.1"/>
    </source>
</evidence>
<dbReference type="EMBL" id="CP159373">
    <property type="protein sequence ID" value="XCN71422.1"/>
    <property type="molecule type" value="Genomic_DNA"/>
</dbReference>
<reference evidence="1" key="1">
    <citation type="journal article" date="2024" name="Syst. Appl. Microbiol.">
        <title>First single-strain enrichments of Electrothrix cable bacteria, description of E. aestuarii sp. nov. and E. rattekaaiensis sp. nov., and proposal of a cable bacteria taxonomy following the rules of the SeqCode.</title>
        <authorList>
            <person name="Plum-Jensen L.E."/>
            <person name="Schramm A."/>
            <person name="Marshall I.P.G."/>
        </authorList>
    </citation>
    <scope>NUCLEOTIDE SEQUENCE</scope>
    <source>
        <strain evidence="1">Rat1</strain>
    </source>
</reference>
<gene>
    <name evidence="1" type="ORF">Q3M24_13990</name>
</gene>
<accession>A0AAU8LQX6</accession>
<proteinExistence type="predicted"/>
<protein>
    <submittedName>
        <fullName evidence="1">Uncharacterized protein</fullName>
    </submittedName>
</protein>
<name>A0AAU8LQX6_9BACT</name>
<reference evidence="1" key="2">
    <citation type="submission" date="2024-06" db="EMBL/GenBank/DDBJ databases">
        <authorList>
            <person name="Plum-Jensen L.E."/>
            <person name="Schramm A."/>
            <person name="Marshall I.P.G."/>
        </authorList>
    </citation>
    <scope>NUCLEOTIDE SEQUENCE</scope>
    <source>
        <strain evidence="1">Rat1</strain>
    </source>
</reference>
<sequence length="78" mass="9178">MQLSIQAPDNIPLYRIQQRIRELEESLREEARFIHRLSTKTQDKNGIKALLLSMPPTGEDKDFSRRRDLGRAEVLWDS</sequence>
<organism evidence="1">
    <name type="scientific">Candidatus Electrothrix aestuarii</name>
    <dbReference type="NCBI Taxonomy" id="3062594"/>
    <lineage>
        <taxon>Bacteria</taxon>
        <taxon>Pseudomonadati</taxon>
        <taxon>Thermodesulfobacteriota</taxon>
        <taxon>Desulfobulbia</taxon>
        <taxon>Desulfobulbales</taxon>
        <taxon>Desulfobulbaceae</taxon>
        <taxon>Candidatus Electrothrix</taxon>
    </lineage>
</organism>
<dbReference type="KEGG" id="eaj:Q3M24_13990"/>